<dbReference type="Gene3D" id="3.40.190.10">
    <property type="entry name" value="Periplasmic binding protein-like II"/>
    <property type="match status" value="1"/>
</dbReference>
<protein>
    <submittedName>
        <fullName evidence="6">Peptide/nickel transport system substrate-binding protein</fullName>
    </submittedName>
</protein>
<name>A0A3N1KZ18_9PROT</name>
<accession>A0A3N1KZ18</accession>
<reference evidence="6 7" key="1">
    <citation type="submission" date="2018-11" db="EMBL/GenBank/DDBJ databases">
        <title>Genomic Encyclopedia of Type Strains, Phase IV (KMG-IV): sequencing the most valuable type-strain genomes for metagenomic binning, comparative biology and taxonomic classification.</title>
        <authorList>
            <person name="Goeker M."/>
        </authorList>
    </citation>
    <scope>NUCLEOTIDE SEQUENCE [LARGE SCALE GENOMIC DNA]</scope>
    <source>
        <strain evidence="6 7">DSM 5900</strain>
    </source>
</reference>
<dbReference type="Proteomes" id="UP000278222">
    <property type="component" value="Unassembled WGS sequence"/>
</dbReference>
<dbReference type="InterPro" id="IPR039424">
    <property type="entry name" value="SBP_5"/>
</dbReference>
<feature type="chain" id="PRO_5018162548" evidence="4">
    <location>
        <begin position="22"/>
        <end position="511"/>
    </location>
</feature>
<evidence type="ECO:0000259" key="5">
    <source>
        <dbReference type="Pfam" id="PF00496"/>
    </source>
</evidence>
<dbReference type="GO" id="GO:0030288">
    <property type="term" value="C:outer membrane-bounded periplasmic space"/>
    <property type="evidence" value="ECO:0007669"/>
    <property type="project" value="UniProtKB-ARBA"/>
</dbReference>
<dbReference type="InterPro" id="IPR030678">
    <property type="entry name" value="Peptide/Ni-bd"/>
</dbReference>
<evidence type="ECO:0000256" key="1">
    <source>
        <dbReference type="ARBA" id="ARBA00004418"/>
    </source>
</evidence>
<evidence type="ECO:0000256" key="3">
    <source>
        <dbReference type="ARBA" id="ARBA00022729"/>
    </source>
</evidence>
<dbReference type="PIRSF" id="PIRSF002741">
    <property type="entry name" value="MppA"/>
    <property type="match status" value="1"/>
</dbReference>
<dbReference type="GO" id="GO:0043190">
    <property type="term" value="C:ATP-binding cassette (ABC) transporter complex"/>
    <property type="evidence" value="ECO:0007669"/>
    <property type="project" value="InterPro"/>
</dbReference>
<dbReference type="EMBL" id="RJKX01000016">
    <property type="protein sequence ID" value="ROP83890.1"/>
    <property type="molecule type" value="Genomic_DNA"/>
</dbReference>
<comment type="caution">
    <text evidence="6">The sequence shown here is derived from an EMBL/GenBank/DDBJ whole genome shotgun (WGS) entry which is preliminary data.</text>
</comment>
<organism evidence="6 7">
    <name type="scientific">Stella humosa</name>
    <dbReference type="NCBI Taxonomy" id="94"/>
    <lineage>
        <taxon>Bacteria</taxon>
        <taxon>Pseudomonadati</taxon>
        <taxon>Pseudomonadota</taxon>
        <taxon>Alphaproteobacteria</taxon>
        <taxon>Rhodospirillales</taxon>
        <taxon>Stellaceae</taxon>
        <taxon>Stella</taxon>
    </lineage>
</organism>
<dbReference type="Pfam" id="PF00496">
    <property type="entry name" value="SBP_bac_5"/>
    <property type="match status" value="1"/>
</dbReference>
<evidence type="ECO:0000256" key="4">
    <source>
        <dbReference type="SAM" id="SignalP"/>
    </source>
</evidence>
<comment type="similarity">
    <text evidence="2">Belongs to the bacterial solute-binding protein 5 family.</text>
</comment>
<keyword evidence="3 4" id="KW-0732">Signal</keyword>
<evidence type="ECO:0000313" key="7">
    <source>
        <dbReference type="Proteomes" id="UP000278222"/>
    </source>
</evidence>
<dbReference type="Gene3D" id="3.90.76.10">
    <property type="entry name" value="Dipeptide-binding Protein, Domain 1"/>
    <property type="match status" value="1"/>
</dbReference>
<feature type="domain" description="Solute-binding protein family 5" evidence="5">
    <location>
        <begin position="70"/>
        <end position="421"/>
    </location>
</feature>
<dbReference type="CDD" id="cd08515">
    <property type="entry name" value="PBP2_NikA_DppA_OppA_like_10"/>
    <property type="match status" value="1"/>
</dbReference>
<dbReference type="AlphaFoldDB" id="A0A3N1KZ18"/>
<gene>
    <name evidence="6" type="ORF">EDC65_4539</name>
</gene>
<dbReference type="RefSeq" id="WP_170216649.1">
    <property type="nucleotide sequence ID" value="NZ_AP019700.1"/>
</dbReference>
<dbReference type="PANTHER" id="PTHR30290:SF38">
    <property type="entry name" value="D,D-DIPEPTIDE-BINDING PERIPLASMIC PROTEIN DDPA-RELATED"/>
    <property type="match status" value="1"/>
</dbReference>
<keyword evidence="7" id="KW-1185">Reference proteome</keyword>
<comment type="subcellular location">
    <subcellularLocation>
        <location evidence="1">Periplasm</location>
    </subcellularLocation>
</comment>
<evidence type="ECO:0000313" key="6">
    <source>
        <dbReference type="EMBL" id="ROP83890.1"/>
    </source>
</evidence>
<dbReference type="GO" id="GO:1904680">
    <property type="term" value="F:peptide transmembrane transporter activity"/>
    <property type="evidence" value="ECO:0007669"/>
    <property type="project" value="TreeGrafter"/>
</dbReference>
<dbReference type="SUPFAM" id="SSF53850">
    <property type="entry name" value="Periplasmic binding protein-like II"/>
    <property type="match status" value="1"/>
</dbReference>
<sequence>MVRPVAALLAALLAVAAAAAAADDRPALRIGVQRNPPLFDPAHSVSNVAWRVNHNLFDTLIGLDPTDGFKLVPALATAWHRVNERTLELTLRPGVRFHDGTALTAADVVFTFGPERMSGETAPLRAQTRPLLGGIERVEAVDESTIRVVTRRPDPLIEQRLATFPAQIVSAAAYRAAPDFQAWARRPVGTGPYRLVDSRDNDFVQLAAHDAYWGGRPTASTVRFEAAPEVAARLAGLETGRYGIVTDLPPDQLARVAGRPGLEVAGGPITNTRVIVFDQNNPVLRDVRVRRALSLAIDRRLLVETLWDGRVGIPRGNQFPAFGPLYLADRPEPAYDPARARTLLREAGYRGQPIEYRINNNYYATEIATAEALAEMWKAVGLNIVLLLKENWTQILEPAGRGIRNWSNAMIYPDPAGHVWRLYGPGSPVRRGAPEWANDEFDRLGTVLEGSLDPAARLAAWSRMLTILEEDDPPAAVLHQFAIFYGKRRDITWQALPVELMELRPANLSFR</sequence>
<dbReference type="PANTHER" id="PTHR30290">
    <property type="entry name" value="PERIPLASMIC BINDING COMPONENT OF ABC TRANSPORTER"/>
    <property type="match status" value="1"/>
</dbReference>
<evidence type="ECO:0000256" key="2">
    <source>
        <dbReference type="ARBA" id="ARBA00005695"/>
    </source>
</evidence>
<feature type="signal peptide" evidence="4">
    <location>
        <begin position="1"/>
        <end position="21"/>
    </location>
</feature>
<dbReference type="InterPro" id="IPR000914">
    <property type="entry name" value="SBP_5_dom"/>
</dbReference>
<dbReference type="Gene3D" id="3.10.105.10">
    <property type="entry name" value="Dipeptide-binding Protein, Domain 3"/>
    <property type="match status" value="1"/>
</dbReference>
<dbReference type="GO" id="GO:0015833">
    <property type="term" value="P:peptide transport"/>
    <property type="evidence" value="ECO:0007669"/>
    <property type="project" value="TreeGrafter"/>
</dbReference>
<proteinExistence type="inferred from homology"/>